<accession>G8TSG7</accession>
<dbReference type="PROSITE" id="PS50893">
    <property type="entry name" value="ABC_TRANSPORTER_2"/>
    <property type="match status" value="1"/>
</dbReference>
<reference evidence="7 8" key="2">
    <citation type="journal article" date="2012" name="Stand. Genomic Sci.">
        <title>Complete genome sequence of the moderately thermophilic mineral-sulfide-oxidizing firmicute Sulfobacillus acidophilus type strain (NAL(T)).</title>
        <authorList>
            <person name="Anderson I."/>
            <person name="Chertkov O."/>
            <person name="Chen A."/>
            <person name="Saunders E."/>
            <person name="Lapidus A."/>
            <person name="Nolan M."/>
            <person name="Lucas S."/>
            <person name="Hammon N."/>
            <person name="Deshpande S."/>
            <person name="Cheng J.F."/>
            <person name="Han C."/>
            <person name="Tapia R."/>
            <person name="Goodwin L.A."/>
            <person name="Pitluck S."/>
            <person name="Liolios K."/>
            <person name="Pagani I."/>
            <person name="Ivanova N."/>
            <person name="Mikhailova N."/>
            <person name="Pati A."/>
            <person name="Palaniappan K."/>
            <person name="Land M."/>
            <person name="Pan C."/>
            <person name="Rohde M."/>
            <person name="Pukall R."/>
            <person name="Goker M."/>
            <person name="Detter J.C."/>
            <person name="Woyke T."/>
            <person name="Bristow J."/>
            <person name="Eisen J.A."/>
            <person name="Markowitz V."/>
            <person name="Hugenholtz P."/>
            <person name="Kyrpides N.C."/>
            <person name="Klenk H.P."/>
            <person name="Mavromatis K."/>
        </authorList>
    </citation>
    <scope>NUCLEOTIDE SEQUENCE [LARGE SCALE GENOMIC DNA]</scope>
    <source>
        <strain evidence="8">ATCC 700253 / DSM 10332 / NAL</strain>
    </source>
</reference>
<dbReference type="KEGG" id="sap:Sulac_3213"/>
<reference evidence="8" key="1">
    <citation type="submission" date="2011-12" db="EMBL/GenBank/DDBJ databases">
        <title>The complete genome of chromosome of Sulfobacillus acidophilus DSM 10332.</title>
        <authorList>
            <person name="Lucas S."/>
            <person name="Han J."/>
            <person name="Lapidus A."/>
            <person name="Bruce D."/>
            <person name="Goodwin L."/>
            <person name="Pitluck S."/>
            <person name="Peters L."/>
            <person name="Kyrpides N."/>
            <person name="Mavromatis K."/>
            <person name="Ivanova N."/>
            <person name="Mikhailova N."/>
            <person name="Chertkov O."/>
            <person name="Saunders E."/>
            <person name="Detter J.C."/>
            <person name="Tapia R."/>
            <person name="Han C."/>
            <person name="Land M."/>
            <person name="Hauser L."/>
            <person name="Markowitz V."/>
            <person name="Cheng J.-F."/>
            <person name="Hugenholtz P."/>
            <person name="Woyke T."/>
            <person name="Wu D."/>
            <person name="Pukall R."/>
            <person name="Gehrich-Schroeter G."/>
            <person name="Schneider S."/>
            <person name="Klenk H.-P."/>
            <person name="Eisen J.A."/>
        </authorList>
    </citation>
    <scope>NUCLEOTIDE SEQUENCE [LARGE SCALE GENOMIC DNA]</scope>
    <source>
        <strain evidence="8">ATCC 700253 / DSM 10332 / NAL</strain>
    </source>
</reference>
<dbReference type="GO" id="GO:0005524">
    <property type="term" value="F:ATP binding"/>
    <property type="evidence" value="ECO:0007669"/>
    <property type="project" value="UniProtKB-KW"/>
</dbReference>
<evidence type="ECO:0000256" key="2">
    <source>
        <dbReference type="ARBA" id="ARBA00022448"/>
    </source>
</evidence>
<evidence type="ECO:0000259" key="6">
    <source>
        <dbReference type="PROSITE" id="PS50893"/>
    </source>
</evidence>
<dbReference type="GO" id="GO:0015658">
    <property type="term" value="F:branched-chain amino acid transmembrane transporter activity"/>
    <property type="evidence" value="ECO:0007669"/>
    <property type="project" value="TreeGrafter"/>
</dbReference>
<proteinExistence type="inferred from homology"/>
<gene>
    <name evidence="7" type="ordered locus">Sulac_3213</name>
</gene>
<dbReference type="GO" id="GO:0015807">
    <property type="term" value="P:L-amino acid transport"/>
    <property type="evidence" value="ECO:0007669"/>
    <property type="project" value="TreeGrafter"/>
</dbReference>
<keyword evidence="8" id="KW-1185">Reference proteome</keyword>
<evidence type="ECO:0000313" key="8">
    <source>
        <dbReference type="Proteomes" id="UP000005439"/>
    </source>
</evidence>
<evidence type="ECO:0000256" key="1">
    <source>
        <dbReference type="ARBA" id="ARBA00005417"/>
    </source>
</evidence>
<dbReference type="PANTHER" id="PTHR43820">
    <property type="entry name" value="HIGH-AFFINITY BRANCHED-CHAIN AMINO ACID TRANSPORT ATP-BINDING PROTEIN LIVF"/>
    <property type="match status" value="1"/>
</dbReference>
<keyword evidence="3" id="KW-0547">Nucleotide-binding</keyword>
<dbReference type="EMBL" id="CP003179">
    <property type="protein sequence ID" value="AEW06659.1"/>
    <property type="molecule type" value="Genomic_DNA"/>
</dbReference>
<evidence type="ECO:0000256" key="5">
    <source>
        <dbReference type="ARBA" id="ARBA00022970"/>
    </source>
</evidence>
<dbReference type="GO" id="GO:0016887">
    <property type="term" value="F:ATP hydrolysis activity"/>
    <property type="evidence" value="ECO:0007669"/>
    <property type="project" value="InterPro"/>
</dbReference>
<dbReference type="InterPro" id="IPR003593">
    <property type="entry name" value="AAA+_ATPase"/>
</dbReference>
<dbReference type="CDD" id="cd03224">
    <property type="entry name" value="ABC_TM1139_LivF_branched"/>
    <property type="match status" value="1"/>
</dbReference>
<evidence type="ECO:0000313" key="7">
    <source>
        <dbReference type="EMBL" id="AEW06659.1"/>
    </source>
</evidence>
<dbReference type="InterPro" id="IPR003439">
    <property type="entry name" value="ABC_transporter-like_ATP-bd"/>
</dbReference>
<dbReference type="STRING" id="679936.Sulac_3213"/>
<comment type="similarity">
    <text evidence="1">Belongs to the ABC transporter superfamily.</text>
</comment>
<protein>
    <submittedName>
        <fullName evidence="7">Amino acid/amide ABC transporter ATP-binding protein 2, HAAT family</fullName>
    </submittedName>
</protein>
<organism evidence="7 8">
    <name type="scientific">Sulfobacillus acidophilus (strain ATCC 700253 / DSM 10332 / NAL)</name>
    <dbReference type="NCBI Taxonomy" id="679936"/>
    <lineage>
        <taxon>Bacteria</taxon>
        <taxon>Bacillati</taxon>
        <taxon>Bacillota</taxon>
        <taxon>Clostridia</taxon>
        <taxon>Eubacteriales</taxon>
        <taxon>Clostridiales Family XVII. Incertae Sedis</taxon>
        <taxon>Sulfobacillus</taxon>
    </lineage>
</organism>
<dbReference type="HOGENOM" id="CLU_000604_1_2_9"/>
<dbReference type="InterPro" id="IPR017871">
    <property type="entry name" value="ABC_transporter-like_CS"/>
</dbReference>
<dbReference type="PROSITE" id="PS00211">
    <property type="entry name" value="ABC_TRANSPORTER_1"/>
    <property type="match status" value="1"/>
</dbReference>
<evidence type="ECO:0000256" key="3">
    <source>
        <dbReference type="ARBA" id="ARBA00022741"/>
    </source>
</evidence>
<name>G8TSG7_SULAD</name>
<dbReference type="PATRIC" id="fig|679936.5.peg.3322"/>
<dbReference type="AlphaFoldDB" id="G8TSG7"/>
<keyword evidence="5" id="KW-0029">Amino-acid transport</keyword>
<dbReference type="Gene3D" id="3.40.50.300">
    <property type="entry name" value="P-loop containing nucleotide triphosphate hydrolases"/>
    <property type="match status" value="1"/>
</dbReference>
<feature type="domain" description="ABC transporter" evidence="6">
    <location>
        <begin position="6"/>
        <end position="235"/>
    </location>
</feature>
<dbReference type="SMART" id="SM00382">
    <property type="entry name" value="AAA"/>
    <property type="match status" value="1"/>
</dbReference>
<keyword evidence="2" id="KW-0813">Transport</keyword>
<dbReference type="InterPro" id="IPR027417">
    <property type="entry name" value="P-loop_NTPase"/>
</dbReference>
<keyword evidence="4 7" id="KW-0067">ATP-binding</keyword>
<dbReference type="Proteomes" id="UP000005439">
    <property type="component" value="Chromosome"/>
</dbReference>
<dbReference type="SUPFAM" id="SSF52540">
    <property type="entry name" value="P-loop containing nucleoside triphosphate hydrolases"/>
    <property type="match status" value="1"/>
</dbReference>
<evidence type="ECO:0000256" key="4">
    <source>
        <dbReference type="ARBA" id="ARBA00022840"/>
    </source>
</evidence>
<dbReference type="Pfam" id="PF00005">
    <property type="entry name" value="ABC_tran"/>
    <property type="match status" value="1"/>
</dbReference>
<dbReference type="PANTHER" id="PTHR43820:SF7">
    <property type="entry name" value="BRANCHED-CHAIN AMINO ACID TRANSPORT ATP-BINDING PROTEIN LIVF-RELATED"/>
    <property type="match status" value="1"/>
</dbReference>
<dbReference type="InterPro" id="IPR052156">
    <property type="entry name" value="BCAA_Transport_ATP-bd_LivF"/>
</dbReference>
<sequence>MTPATLSVDQIATGYGELQVLWDITLAVEPGEAVILLGANGAGKTTLLKTLAGLIPTWRGTIRLGSDDLTHVPTNRRIRQGLGFVTETGIIMNLTVEENLRVGGYHLSRPVLHQRMAELLEEFPDLRTKRKELAGSLSGGQRKMLAVAKALMGRPQILLMDEPSAGLSPLFVKEVIALLKAHRGPDLGLLIAEQNVKFLELATRVFVLDGGRIRFNGTVAELEHNDAIRQAYFGLTGPEF</sequence>